<feature type="region of interest" description="Disordered" evidence="1">
    <location>
        <begin position="233"/>
        <end position="285"/>
    </location>
</feature>
<feature type="compositionally biased region" description="Low complexity" evidence="1">
    <location>
        <begin position="144"/>
        <end position="160"/>
    </location>
</feature>
<feature type="chain" id="PRO_5027951654" evidence="2">
    <location>
        <begin position="17"/>
        <end position="387"/>
    </location>
</feature>
<evidence type="ECO:0000256" key="1">
    <source>
        <dbReference type="SAM" id="MobiDB-lite"/>
    </source>
</evidence>
<feature type="compositionally biased region" description="Low complexity" evidence="1">
    <location>
        <begin position="168"/>
        <end position="179"/>
    </location>
</feature>
<feature type="signal peptide" evidence="2">
    <location>
        <begin position="1"/>
        <end position="16"/>
    </location>
</feature>
<protein>
    <submittedName>
        <fullName evidence="4">RNA polymerase II degradation factor 1-like</fullName>
    </submittedName>
</protein>
<feature type="region of interest" description="Disordered" evidence="1">
    <location>
        <begin position="84"/>
        <end position="116"/>
    </location>
</feature>
<dbReference type="AlphaFoldDB" id="A0A6P3WR37"/>
<feature type="compositionally biased region" description="Low complexity" evidence="1">
    <location>
        <begin position="261"/>
        <end position="270"/>
    </location>
</feature>
<dbReference type="GeneID" id="106741245"/>
<dbReference type="KEGG" id="dqu:106741245"/>
<dbReference type="Proteomes" id="UP000515204">
    <property type="component" value="Unplaced"/>
</dbReference>
<dbReference type="RefSeq" id="XP_014468516.1">
    <property type="nucleotide sequence ID" value="XM_014613030.1"/>
</dbReference>
<name>A0A6P3WR37_DINQU</name>
<accession>A0A6P3WR37</accession>
<feature type="region of interest" description="Disordered" evidence="1">
    <location>
        <begin position="136"/>
        <end position="182"/>
    </location>
</feature>
<sequence length="387" mass="43142">MKLHVLFLTALPICLGQFSIQGPSDGNRRAQGLKFSQDKGLEYTDQNESQGAGDFTIQGATDGHSNFQIQGATDGNSDFHIQGPTDGGAATFHIQGPTDGHSQSIIQGAYDPNQGNEKALQYNDPSGYRVNWRSYERQQRPSAHVEPQHAAQAAAPVRQAAAHRRAPRPQQAPAEPAPQYKHYANAPPQIQQLLQYQQQIPYLNVIPEQFRFDEEAAIKAQAEQVREHFRNLAAQPAAAPAPEPRHRPRGHARPKREANPQHQQQTAQPQYRRVSQPKAEPQPQYSTNLPAQLQELLKFQAQTPYNIFANQVSYRGPDKPYVPQPVSAPQKQLQVQQAQYQGQGGAYHSQANSYTQARVAGYNQGLGYNQQQQQQQSGVRPVTENQY</sequence>
<evidence type="ECO:0000313" key="4">
    <source>
        <dbReference type="RefSeq" id="XP_014468516.1"/>
    </source>
</evidence>
<dbReference type="OrthoDB" id="7548341at2759"/>
<keyword evidence="3" id="KW-1185">Reference proteome</keyword>
<reference evidence="4" key="1">
    <citation type="submission" date="2025-08" db="UniProtKB">
        <authorList>
            <consortium name="RefSeq"/>
        </authorList>
    </citation>
    <scope>IDENTIFICATION</scope>
</reference>
<evidence type="ECO:0000256" key="2">
    <source>
        <dbReference type="SAM" id="SignalP"/>
    </source>
</evidence>
<feature type="region of interest" description="Disordered" evidence="1">
    <location>
        <begin position="368"/>
        <end position="387"/>
    </location>
</feature>
<organism evidence="3 4">
    <name type="scientific">Dinoponera quadriceps</name>
    <name type="common">South American ant</name>
    <dbReference type="NCBI Taxonomy" id="609295"/>
    <lineage>
        <taxon>Eukaryota</taxon>
        <taxon>Metazoa</taxon>
        <taxon>Ecdysozoa</taxon>
        <taxon>Arthropoda</taxon>
        <taxon>Hexapoda</taxon>
        <taxon>Insecta</taxon>
        <taxon>Pterygota</taxon>
        <taxon>Neoptera</taxon>
        <taxon>Endopterygota</taxon>
        <taxon>Hymenoptera</taxon>
        <taxon>Apocrita</taxon>
        <taxon>Aculeata</taxon>
        <taxon>Formicoidea</taxon>
        <taxon>Formicidae</taxon>
        <taxon>Ponerinae</taxon>
        <taxon>Ponerini</taxon>
        <taxon>Dinoponera</taxon>
    </lineage>
</organism>
<keyword evidence="2" id="KW-0732">Signal</keyword>
<gene>
    <name evidence="4" type="primary">LOC106741245</name>
</gene>
<proteinExistence type="predicted"/>
<evidence type="ECO:0000313" key="3">
    <source>
        <dbReference type="Proteomes" id="UP000515204"/>
    </source>
</evidence>